<gene>
    <name evidence="1" type="ORF">CHS0354_003765</name>
</gene>
<feature type="non-terminal residue" evidence="1">
    <location>
        <position position="156"/>
    </location>
</feature>
<sequence>MGKWFGIKEMKQRNTIQKKLSKFRASEVAMKVSQSSEWKEWTSDLIYNLRGRMKTLIRTEKILKNRNEHMQKRSVYPFNSSKSCWVTKNRMADIFEGSKKTPYKPKVMNIKRPKPTYLEEPVVPIDSSEPRLQDIIQDTRAASTPGSNGVSYNVYK</sequence>
<dbReference type="EMBL" id="JAEAOA010000296">
    <property type="protein sequence ID" value="KAK3577761.1"/>
    <property type="molecule type" value="Genomic_DNA"/>
</dbReference>
<evidence type="ECO:0000313" key="1">
    <source>
        <dbReference type="EMBL" id="KAK3577761.1"/>
    </source>
</evidence>
<dbReference type="AlphaFoldDB" id="A0AAE0RQM4"/>
<reference evidence="1" key="1">
    <citation type="journal article" date="2021" name="Genome Biol. Evol.">
        <title>A High-Quality Reference Genome for a Parasitic Bivalve with Doubly Uniparental Inheritance (Bivalvia: Unionida).</title>
        <authorList>
            <person name="Smith C.H."/>
        </authorList>
    </citation>
    <scope>NUCLEOTIDE SEQUENCE</scope>
    <source>
        <strain evidence="1">CHS0354</strain>
    </source>
</reference>
<keyword evidence="2" id="KW-1185">Reference proteome</keyword>
<dbReference type="Proteomes" id="UP001195483">
    <property type="component" value="Unassembled WGS sequence"/>
</dbReference>
<reference evidence="1" key="3">
    <citation type="submission" date="2023-05" db="EMBL/GenBank/DDBJ databases">
        <authorList>
            <person name="Smith C.H."/>
        </authorList>
    </citation>
    <scope>NUCLEOTIDE SEQUENCE</scope>
    <source>
        <strain evidence="1">CHS0354</strain>
        <tissue evidence="1">Mantle</tissue>
    </source>
</reference>
<evidence type="ECO:0000313" key="2">
    <source>
        <dbReference type="Proteomes" id="UP001195483"/>
    </source>
</evidence>
<organism evidence="1 2">
    <name type="scientific">Potamilus streckersoni</name>
    <dbReference type="NCBI Taxonomy" id="2493646"/>
    <lineage>
        <taxon>Eukaryota</taxon>
        <taxon>Metazoa</taxon>
        <taxon>Spiralia</taxon>
        <taxon>Lophotrochozoa</taxon>
        <taxon>Mollusca</taxon>
        <taxon>Bivalvia</taxon>
        <taxon>Autobranchia</taxon>
        <taxon>Heteroconchia</taxon>
        <taxon>Palaeoheterodonta</taxon>
        <taxon>Unionida</taxon>
        <taxon>Unionoidea</taxon>
        <taxon>Unionidae</taxon>
        <taxon>Ambleminae</taxon>
        <taxon>Lampsilini</taxon>
        <taxon>Potamilus</taxon>
    </lineage>
</organism>
<proteinExistence type="predicted"/>
<reference evidence="1" key="2">
    <citation type="journal article" date="2021" name="Genome Biol. Evol.">
        <title>Developing a high-quality reference genome for a parasitic bivalve with doubly uniparental inheritance (Bivalvia: Unionida).</title>
        <authorList>
            <person name="Smith C.H."/>
        </authorList>
    </citation>
    <scope>NUCLEOTIDE SEQUENCE</scope>
    <source>
        <strain evidence="1">CHS0354</strain>
        <tissue evidence="1">Mantle</tissue>
    </source>
</reference>
<accession>A0AAE0RQM4</accession>
<protein>
    <submittedName>
        <fullName evidence="1">Uncharacterized protein</fullName>
    </submittedName>
</protein>
<comment type="caution">
    <text evidence="1">The sequence shown here is derived from an EMBL/GenBank/DDBJ whole genome shotgun (WGS) entry which is preliminary data.</text>
</comment>
<name>A0AAE0RQM4_9BIVA</name>